<protein>
    <recommendedName>
        <fullName evidence="4">Oxidoreductase</fullName>
    </recommendedName>
</protein>
<dbReference type="PIRSF" id="PIRSF000126">
    <property type="entry name" value="11-beta-HSD1"/>
    <property type="match status" value="1"/>
</dbReference>
<dbReference type="Pfam" id="PF00106">
    <property type="entry name" value="adh_short"/>
    <property type="match status" value="1"/>
</dbReference>
<dbReference type="InterPro" id="IPR036291">
    <property type="entry name" value="NAD(P)-bd_dom_sf"/>
</dbReference>
<keyword evidence="2" id="KW-0560">Oxidoreductase</keyword>
<dbReference type="AlphaFoldDB" id="A0A381NPM9"/>
<evidence type="ECO:0000256" key="1">
    <source>
        <dbReference type="ARBA" id="ARBA00022857"/>
    </source>
</evidence>
<dbReference type="GO" id="GO:0030497">
    <property type="term" value="P:fatty acid elongation"/>
    <property type="evidence" value="ECO:0007669"/>
    <property type="project" value="TreeGrafter"/>
</dbReference>
<dbReference type="InterPro" id="IPR002347">
    <property type="entry name" value="SDR_fam"/>
</dbReference>
<dbReference type="PRINTS" id="PR00081">
    <property type="entry name" value="GDHRDH"/>
</dbReference>
<dbReference type="EMBL" id="UINC01000462">
    <property type="protein sequence ID" value="SUZ55808.1"/>
    <property type="molecule type" value="Genomic_DNA"/>
</dbReference>
<keyword evidence="1" id="KW-0521">NADP</keyword>
<evidence type="ECO:0000313" key="3">
    <source>
        <dbReference type="EMBL" id="SUZ55808.1"/>
    </source>
</evidence>
<dbReference type="CDD" id="cd05356">
    <property type="entry name" value="17beta-HSD1_like_SDR_c"/>
    <property type="match status" value="1"/>
</dbReference>
<gene>
    <name evidence="3" type="ORF">METZ01_LOCUS8662</name>
</gene>
<dbReference type="Gene3D" id="3.40.50.720">
    <property type="entry name" value="NAD(P)-binding Rossmann-like Domain"/>
    <property type="match status" value="1"/>
</dbReference>
<proteinExistence type="predicted"/>
<evidence type="ECO:0008006" key="4">
    <source>
        <dbReference type="Google" id="ProtNLM"/>
    </source>
</evidence>
<sequence length="263" mass="28722">MKGSWKERYGDWALVTGASAGIGEEFCRQLAEKGMNIILVARRGDRLKELGEELSLNFGVSTREVPMDLILPDAAEKIDNAVADLEVGLLVNNAGFGHLGRFHKKSADRDADMIKLNCLAPVELTHKFLPKMVDRGQGAVIFVASTAAYQATPFFSVYSATKVFNLFLGEGLWQEYKKLGIDAMALSPGYTKTEFQKAAGLNEDVGGILWETPDNVVTTALKNLGKKPSVIHGGLNRFLAFSGRIFPRKWSIAVAGMVSKSRP</sequence>
<evidence type="ECO:0000256" key="2">
    <source>
        <dbReference type="ARBA" id="ARBA00023002"/>
    </source>
</evidence>
<accession>A0A381NPM9</accession>
<dbReference type="PANTHER" id="PTHR43086:SF2">
    <property type="entry name" value="HYDROXYSTEROID DEHYDROGENASE-LIKE PROTEIN 1"/>
    <property type="match status" value="1"/>
</dbReference>
<dbReference type="SUPFAM" id="SSF51735">
    <property type="entry name" value="NAD(P)-binding Rossmann-fold domains"/>
    <property type="match status" value="1"/>
</dbReference>
<reference evidence="3" key="1">
    <citation type="submission" date="2018-05" db="EMBL/GenBank/DDBJ databases">
        <authorList>
            <person name="Lanie J.A."/>
            <person name="Ng W.-L."/>
            <person name="Kazmierczak K.M."/>
            <person name="Andrzejewski T.M."/>
            <person name="Davidsen T.M."/>
            <person name="Wayne K.J."/>
            <person name="Tettelin H."/>
            <person name="Glass J.I."/>
            <person name="Rusch D."/>
            <person name="Podicherti R."/>
            <person name="Tsui H.-C.T."/>
            <person name="Winkler M.E."/>
        </authorList>
    </citation>
    <scope>NUCLEOTIDE SEQUENCE</scope>
</reference>
<name>A0A381NPM9_9ZZZZ</name>
<organism evidence="3">
    <name type="scientific">marine metagenome</name>
    <dbReference type="NCBI Taxonomy" id="408172"/>
    <lineage>
        <taxon>unclassified sequences</taxon>
        <taxon>metagenomes</taxon>
        <taxon>ecological metagenomes</taxon>
    </lineage>
</organism>
<dbReference type="GO" id="GO:0016491">
    <property type="term" value="F:oxidoreductase activity"/>
    <property type="evidence" value="ECO:0007669"/>
    <property type="project" value="UniProtKB-KW"/>
</dbReference>
<dbReference type="GO" id="GO:0005783">
    <property type="term" value="C:endoplasmic reticulum"/>
    <property type="evidence" value="ECO:0007669"/>
    <property type="project" value="TreeGrafter"/>
</dbReference>
<dbReference type="PANTHER" id="PTHR43086">
    <property type="entry name" value="VERY-LONG-CHAIN 3-OXOOACYL-COA REDUCTASE"/>
    <property type="match status" value="1"/>
</dbReference>